<comment type="caution">
    <text evidence="1">The sequence shown here is derived from an EMBL/GenBank/DDBJ whole genome shotgun (WGS) entry which is preliminary data.</text>
</comment>
<dbReference type="RefSeq" id="WP_135255874.1">
    <property type="nucleotide sequence ID" value="NZ_JAHXRS010000014.1"/>
</dbReference>
<evidence type="ECO:0008006" key="3">
    <source>
        <dbReference type="Google" id="ProtNLM"/>
    </source>
</evidence>
<proteinExistence type="predicted"/>
<organism evidence="1 2">
    <name type="scientific">Thermus brevis</name>
    <dbReference type="NCBI Taxonomy" id="2862456"/>
    <lineage>
        <taxon>Bacteria</taxon>
        <taxon>Thermotogati</taxon>
        <taxon>Deinococcota</taxon>
        <taxon>Deinococci</taxon>
        <taxon>Thermales</taxon>
        <taxon>Thermaceae</taxon>
        <taxon>Thermus</taxon>
    </lineage>
</organism>
<gene>
    <name evidence="1" type="ORF">KZX47_08170</name>
</gene>
<sequence>MRWAWVVDDSPERYEVLGLFLRSRWGVEAVRFSPEVPEDFGEAWVVSLDYHLAGCTALEALKRLPPERLAGRLYVVHSTAGLEATLLEDWLRKQGLEVIRYPYTLIRMEVRPKRRLGRSGPVQPPG</sequence>
<protein>
    <recommendedName>
        <fullName evidence="3">Response regulator</fullName>
    </recommendedName>
</protein>
<keyword evidence="2" id="KW-1185">Reference proteome</keyword>
<name>A0ABS7A1D9_9DEIN</name>
<dbReference type="EMBL" id="JAHXRS010000014">
    <property type="protein sequence ID" value="MBW6395120.1"/>
    <property type="molecule type" value="Genomic_DNA"/>
</dbReference>
<reference evidence="1 2" key="1">
    <citation type="submission" date="2021-07" db="EMBL/GenBank/DDBJ databases">
        <title>Thermus aquaticus gen. n. and sp. n., a nonsporulating extreme thermophile.</title>
        <authorList>
            <person name="Hu C.-J."/>
            <person name="Li W.-J."/>
            <person name="Xian W.-D."/>
        </authorList>
    </citation>
    <scope>NUCLEOTIDE SEQUENCE [LARGE SCALE GENOMIC DNA]</scope>
    <source>
        <strain evidence="1 2">SYSU G05001</strain>
    </source>
</reference>
<evidence type="ECO:0000313" key="1">
    <source>
        <dbReference type="EMBL" id="MBW6395120.1"/>
    </source>
</evidence>
<evidence type="ECO:0000313" key="2">
    <source>
        <dbReference type="Proteomes" id="UP000724268"/>
    </source>
</evidence>
<dbReference type="Proteomes" id="UP000724268">
    <property type="component" value="Unassembled WGS sequence"/>
</dbReference>
<accession>A0ABS7A1D9</accession>